<dbReference type="EMBL" id="QSHZ01000063">
    <property type="protein sequence ID" value="RHC46350.1"/>
    <property type="molecule type" value="Genomic_DNA"/>
</dbReference>
<name>A0A414AFI2_9FIRM</name>
<dbReference type="Pfam" id="PF14354">
    <property type="entry name" value="Lar_restr_allev"/>
    <property type="match status" value="1"/>
</dbReference>
<sequence length="75" mass="8199">MRVVEGDLKACPFCGSKNIVIDTCHDLEDCENFERCEDTGYYSAVCNGNDGGCGASTGYKPTIKAAVEAWNRREN</sequence>
<protein>
    <recommendedName>
        <fullName evidence="3">Restriction alleviation protein, Lar family</fullName>
    </recommendedName>
</protein>
<organism evidence="1 2">
    <name type="scientific">Enterocloster bolteae</name>
    <dbReference type="NCBI Taxonomy" id="208479"/>
    <lineage>
        <taxon>Bacteria</taxon>
        <taxon>Bacillati</taxon>
        <taxon>Bacillota</taxon>
        <taxon>Clostridia</taxon>
        <taxon>Lachnospirales</taxon>
        <taxon>Lachnospiraceae</taxon>
        <taxon>Enterocloster</taxon>
    </lineage>
</organism>
<proteinExistence type="predicted"/>
<dbReference type="AlphaFoldDB" id="A0A414AFI2"/>
<evidence type="ECO:0008006" key="3">
    <source>
        <dbReference type="Google" id="ProtNLM"/>
    </source>
</evidence>
<accession>A0A414AFI2</accession>
<gene>
    <name evidence="1" type="ORF">DW839_31180</name>
</gene>
<evidence type="ECO:0000313" key="2">
    <source>
        <dbReference type="Proteomes" id="UP000283975"/>
    </source>
</evidence>
<reference evidence="1 2" key="1">
    <citation type="submission" date="2018-08" db="EMBL/GenBank/DDBJ databases">
        <title>A genome reference for cultivated species of the human gut microbiota.</title>
        <authorList>
            <person name="Zou Y."/>
            <person name="Xue W."/>
            <person name="Luo G."/>
        </authorList>
    </citation>
    <scope>NUCLEOTIDE SEQUENCE [LARGE SCALE GENOMIC DNA]</scope>
    <source>
        <strain evidence="1 2">AM35-14</strain>
    </source>
</reference>
<dbReference type="Proteomes" id="UP000283975">
    <property type="component" value="Unassembled WGS sequence"/>
</dbReference>
<comment type="caution">
    <text evidence="1">The sequence shown here is derived from an EMBL/GenBank/DDBJ whole genome shotgun (WGS) entry which is preliminary data.</text>
</comment>
<evidence type="ECO:0000313" key="1">
    <source>
        <dbReference type="EMBL" id="RHC46350.1"/>
    </source>
</evidence>